<dbReference type="SUPFAM" id="SSF55205">
    <property type="entry name" value="EPT/RTPC-like"/>
    <property type="match status" value="1"/>
</dbReference>
<evidence type="ECO:0000256" key="5">
    <source>
        <dbReference type="ARBA" id="ARBA00022679"/>
    </source>
</evidence>
<dbReference type="Pfam" id="PF00275">
    <property type="entry name" value="EPSP_synthase"/>
    <property type="match status" value="1"/>
</dbReference>
<dbReference type="PANTHER" id="PTHR21090:SF5">
    <property type="entry name" value="PENTAFUNCTIONAL AROM POLYPEPTIDE"/>
    <property type="match status" value="1"/>
</dbReference>
<dbReference type="PIRSF" id="PIRSF000505">
    <property type="entry name" value="EPSPS"/>
    <property type="match status" value="1"/>
</dbReference>
<keyword evidence="11" id="KW-1185">Reference proteome</keyword>
<name>A0ABW2Z1P3_9FLAO</name>
<dbReference type="InterPro" id="IPR013792">
    <property type="entry name" value="RNA3'P_cycl/enolpyr_Trfase_a/b"/>
</dbReference>
<evidence type="ECO:0000256" key="6">
    <source>
        <dbReference type="ARBA" id="ARBA00023141"/>
    </source>
</evidence>
<comment type="similarity">
    <text evidence="2">Belongs to the EPSP synthase family.</text>
</comment>
<evidence type="ECO:0000256" key="1">
    <source>
        <dbReference type="ARBA" id="ARBA00004811"/>
    </source>
</evidence>
<dbReference type="RefSeq" id="WP_386781317.1">
    <property type="nucleotide sequence ID" value="NZ_JBHTIC010000002.1"/>
</dbReference>
<comment type="catalytic activity">
    <reaction evidence="8">
        <text>3-phosphoshikimate + phosphoenolpyruvate = 5-O-(1-carboxyvinyl)-3-phosphoshikimate + phosphate</text>
        <dbReference type="Rhea" id="RHEA:21256"/>
        <dbReference type="ChEBI" id="CHEBI:43474"/>
        <dbReference type="ChEBI" id="CHEBI:57701"/>
        <dbReference type="ChEBI" id="CHEBI:58702"/>
        <dbReference type="ChEBI" id="CHEBI:145989"/>
        <dbReference type="EC" id="2.5.1.19"/>
    </reaction>
    <physiologicalReaction direction="left-to-right" evidence="8">
        <dbReference type="Rhea" id="RHEA:21257"/>
    </physiologicalReaction>
</comment>
<keyword evidence="5" id="KW-0808">Transferase</keyword>
<comment type="pathway">
    <text evidence="1">Metabolic intermediate biosynthesis; chorismate biosynthesis; chorismate from D-erythrose 4-phosphate and phosphoenolpyruvate: step 6/7.</text>
</comment>
<protein>
    <recommendedName>
        <fullName evidence="3">3-phosphoshikimate 1-carboxyvinyltransferase</fullName>
        <ecNumber evidence="3">2.5.1.19</ecNumber>
    </recommendedName>
    <alternativeName>
        <fullName evidence="7">5-enolpyruvylshikimate-3-phosphate synthase</fullName>
    </alternativeName>
</protein>
<organism evidence="10 11">
    <name type="scientific">Lutibacter aestuarii</name>
    <dbReference type="NCBI Taxonomy" id="861111"/>
    <lineage>
        <taxon>Bacteria</taxon>
        <taxon>Pseudomonadati</taxon>
        <taxon>Bacteroidota</taxon>
        <taxon>Flavobacteriia</taxon>
        <taxon>Flavobacteriales</taxon>
        <taxon>Flavobacteriaceae</taxon>
        <taxon>Lutibacter</taxon>
    </lineage>
</organism>
<gene>
    <name evidence="10" type="ORF">ACFQZW_01050</name>
</gene>
<dbReference type="PANTHER" id="PTHR21090">
    <property type="entry name" value="AROM/DEHYDROQUINATE SYNTHASE"/>
    <property type="match status" value="1"/>
</dbReference>
<dbReference type="CDD" id="cd01556">
    <property type="entry name" value="EPSP_synthase"/>
    <property type="match status" value="1"/>
</dbReference>
<dbReference type="Gene3D" id="3.65.10.10">
    <property type="entry name" value="Enolpyruvate transferase domain"/>
    <property type="match status" value="2"/>
</dbReference>
<dbReference type="InterPro" id="IPR001986">
    <property type="entry name" value="Enolpyruvate_Tfrase_dom"/>
</dbReference>
<evidence type="ECO:0000256" key="8">
    <source>
        <dbReference type="ARBA" id="ARBA00044633"/>
    </source>
</evidence>
<reference evidence="11" key="1">
    <citation type="journal article" date="2019" name="Int. J. Syst. Evol. Microbiol.">
        <title>The Global Catalogue of Microorganisms (GCM) 10K type strain sequencing project: providing services to taxonomists for standard genome sequencing and annotation.</title>
        <authorList>
            <consortium name="The Broad Institute Genomics Platform"/>
            <consortium name="The Broad Institute Genome Sequencing Center for Infectious Disease"/>
            <person name="Wu L."/>
            <person name="Ma J."/>
        </authorList>
    </citation>
    <scope>NUCLEOTIDE SEQUENCE [LARGE SCALE GENOMIC DNA]</scope>
    <source>
        <strain evidence="11">CCUG 60022</strain>
    </source>
</reference>
<evidence type="ECO:0000256" key="4">
    <source>
        <dbReference type="ARBA" id="ARBA00022605"/>
    </source>
</evidence>
<accession>A0ABW2Z1P3</accession>
<dbReference type="EMBL" id="JBHTIC010000002">
    <property type="protein sequence ID" value="MFD0760661.1"/>
    <property type="molecule type" value="Genomic_DNA"/>
</dbReference>
<evidence type="ECO:0000313" key="11">
    <source>
        <dbReference type="Proteomes" id="UP001597032"/>
    </source>
</evidence>
<comment type="caution">
    <text evidence="10">The sequence shown here is derived from an EMBL/GenBank/DDBJ whole genome shotgun (WGS) entry which is preliminary data.</text>
</comment>
<dbReference type="InterPro" id="IPR006264">
    <property type="entry name" value="EPSP_synthase"/>
</dbReference>
<dbReference type="PROSITE" id="PS00885">
    <property type="entry name" value="EPSP_SYNTHASE_2"/>
    <property type="match status" value="1"/>
</dbReference>
<keyword evidence="6" id="KW-0057">Aromatic amino acid biosynthesis</keyword>
<sequence>MELLKIDKINRVVKGSIKITGSKSESNRLLVLQQFYPNLRIENLSNSDDSKLMLQALTSNSKEINIGHAGTAMRFLTSYFSVKENSEIVLTGSHRMKNRPIEILVDALTTLGANIKFIEKEGFPPLKILGNKLTNNFIEIDGNVSSQYISSLLLIAPTLKNGLRLKFKGNITSVPYIKMTLQLLSEIGVKYTWIDDQIVVEPKTEIDGQTITVESDWSSASYYYSLCALSPNSEIEISSFKKESLQGDAILTDIYKNLGVETTFKNTSLILKNNGEINKDYFKNLDLKNAPDIAQTISVTCFGIGIECFLTGLHTLKIKETDRLVALKNELEKLGGHVEITNQTLHLKKSLKIKRDISIKTYDDHRMAMAFAPLALRVPISIEDPNVVSKSYPTFWDDFKKITL</sequence>
<feature type="domain" description="Enolpyruvate transferase" evidence="9">
    <location>
        <begin position="63"/>
        <end position="398"/>
    </location>
</feature>
<dbReference type="Proteomes" id="UP001597032">
    <property type="component" value="Unassembled WGS sequence"/>
</dbReference>
<evidence type="ECO:0000259" key="9">
    <source>
        <dbReference type="Pfam" id="PF00275"/>
    </source>
</evidence>
<evidence type="ECO:0000256" key="7">
    <source>
        <dbReference type="ARBA" id="ARBA00030046"/>
    </source>
</evidence>
<dbReference type="InterPro" id="IPR036968">
    <property type="entry name" value="Enolpyruvate_Tfrase_sf"/>
</dbReference>
<dbReference type="EC" id="2.5.1.19" evidence="3"/>
<evidence type="ECO:0000313" key="10">
    <source>
        <dbReference type="EMBL" id="MFD0760661.1"/>
    </source>
</evidence>
<dbReference type="InterPro" id="IPR023193">
    <property type="entry name" value="EPSP_synthase_CS"/>
</dbReference>
<proteinExistence type="inferred from homology"/>
<keyword evidence="4" id="KW-0028">Amino-acid biosynthesis</keyword>
<evidence type="ECO:0000256" key="3">
    <source>
        <dbReference type="ARBA" id="ARBA00012450"/>
    </source>
</evidence>
<evidence type="ECO:0000256" key="2">
    <source>
        <dbReference type="ARBA" id="ARBA00009948"/>
    </source>
</evidence>